<organism evidence="2">
    <name type="scientific">Rhizophora mucronata</name>
    <name type="common">Asiatic mangrove</name>
    <dbReference type="NCBI Taxonomy" id="61149"/>
    <lineage>
        <taxon>Eukaryota</taxon>
        <taxon>Viridiplantae</taxon>
        <taxon>Streptophyta</taxon>
        <taxon>Embryophyta</taxon>
        <taxon>Tracheophyta</taxon>
        <taxon>Spermatophyta</taxon>
        <taxon>Magnoliopsida</taxon>
        <taxon>eudicotyledons</taxon>
        <taxon>Gunneridae</taxon>
        <taxon>Pentapetalae</taxon>
        <taxon>rosids</taxon>
        <taxon>fabids</taxon>
        <taxon>Malpighiales</taxon>
        <taxon>Rhizophoraceae</taxon>
        <taxon>Rhizophora</taxon>
    </lineage>
</organism>
<proteinExistence type="predicted"/>
<dbReference type="EMBL" id="GGEC01012162">
    <property type="protein sequence ID" value="MBW92645.1"/>
    <property type="molecule type" value="Transcribed_RNA"/>
</dbReference>
<evidence type="ECO:0000313" key="1">
    <source>
        <dbReference type="EMBL" id="MBW92645.1"/>
    </source>
</evidence>
<sequence>MNAILIGALIFQGACCILRIDKMPLSFTFLNFFFSVYILIRDVTGLILCRKDLEDCGEGQMQV</sequence>
<dbReference type="AlphaFoldDB" id="A0A2P2JGN9"/>
<protein>
    <submittedName>
        <fullName evidence="1">Mitochondrial carrier protein MTM1-like isoform X1</fullName>
    </submittedName>
</protein>
<name>A0A2P2JGN9_RHIMU</name>
<evidence type="ECO:0000313" key="2">
    <source>
        <dbReference type="EMBL" id="MBW92647.1"/>
    </source>
</evidence>
<dbReference type="EMBL" id="GGEC01012164">
    <property type="protein sequence ID" value="MBW92647.1"/>
    <property type="molecule type" value="Transcribed_RNA"/>
</dbReference>
<accession>A0A2P2JGN9</accession>
<reference evidence="2" key="1">
    <citation type="submission" date="2018-02" db="EMBL/GenBank/DDBJ databases">
        <title>Rhizophora mucronata_Transcriptome.</title>
        <authorList>
            <person name="Meera S.P."/>
            <person name="Sreeshan A."/>
            <person name="Augustine A."/>
        </authorList>
    </citation>
    <scope>NUCLEOTIDE SEQUENCE</scope>
    <source>
        <tissue evidence="2">Leaf</tissue>
    </source>
</reference>